<dbReference type="Gene3D" id="2.130.10.30">
    <property type="entry name" value="Regulator of chromosome condensation 1/beta-lactamase-inhibitor protein II"/>
    <property type="match status" value="5"/>
</dbReference>
<feature type="compositionally biased region" description="Polar residues" evidence="13">
    <location>
        <begin position="2326"/>
        <end position="2340"/>
    </location>
</feature>
<feature type="repeat" description="RCC1" evidence="12">
    <location>
        <begin position="469"/>
        <end position="521"/>
    </location>
</feature>
<evidence type="ECO:0000259" key="15">
    <source>
        <dbReference type="PROSITE" id="PS50237"/>
    </source>
</evidence>
<dbReference type="Proteomes" id="UP000079169">
    <property type="component" value="Unplaced"/>
</dbReference>
<feature type="repeat" description="RCC1" evidence="12">
    <location>
        <begin position="3579"/>
        <end position="3628"/>
    </location>
</feature>
<comment type="pathway">
    <text evidence="3">Protein modification; protein ubiquitination.</text>
</comment>
<dbReference type="SMART" id="SM00449">
    <property type="entry name" value="SPRY"/>
    <property type="match status" value="1"/>
</dbReference>
<dbReference type="STRING" id="121845.A0A3Q0J5G9"/>
<feature type="repeat" description="RCC1" evidence="12">
    <location>
        <begin position="4360"/>
        <end position="4411"/>
    </location>
</feature>
<evidence type="ECO:0000256" key="10">
    <source>
        <dbReference type="PROSITE-ProRule" id="PRU00104"/>
    </source>
</evidence>
<dbReference type="InterPro" id="IPR015943">
    <property type="entry name" value="WD40/YVTN_repeat-like_dom_sf"/>
</dbReference>
<dbReference type="InterPro" id="IPR000569">
    <property type="entry name" value="HECT_dom"/>
</dbReference>
<dbReference type="RefSeq" id="XP_026682193.1">
    <property type="nucleotide sequence ID" value="XM_026826392.1"/>
</dbReference>
<feature type="repeat" description="RCC1" evidence="12">
    <location>
        <begin position="522"/>
        <end position="571"/>
    </location>
</feature>
<evidence type="ECO:0000256" key="12">
    <source>
        <dbReference type="PROSITE-ProRule" id="PRU00235"/>
    </source>
</evidence>
<dbReference type="FunFam" id="3.30.2410.10:FF:000006">
    <property type="entry name" value="probable E3 ubiquitin-protein ligase HERC1 isoform X2"/>
    <property type="match status" value="1"/>
</dbReference>
<dbReference type="PROSITE" id="PS50082">
    <property type="entry name" value="WD_REPEATS_2"/>
    <property type="match status" value="1"/>
</dbReference>
<keyword evidence="11" id="KW-0853">WD repeat</keyword>
<evidence type="ECO:0000256" key="8">
    <source>
        <dbReference type="ARBA" id="ARBA00022737"/>
    </source>
</evidence>
<dbReference type="InterPro" id="IPR027417">
    <property type="entry name" value="P-loop_NTPase"/>
</dbReference>
<dbReference type="InterPro" id="IPR013320">
    <property type="entry name" value="ConA-like_dom_sf"/>
</dbReference>
<feature type="region of interest" description="Disordered" evidence="13">
    <location>
        <begin position="1574"/>
        <end position="1601"/>
    </location>
</feature>
<comment type="catalytic activity">
    <reaction evidence="1">
        <text>S-ubiquitinyl-[E2 ubiquitin-conjugating enzyme]-L-cysteine + [acceptor protein]-L-lysine = [E2 ubiquitin-conjugating enzyme]-L-cysteine + N(6)-ubiquitinyl-[acceptor protein]-L-lysine.</text>
        <dbReference type="EC" id="2.3.2.26"/>
    </reaction>
</comment>
<comment type="caution">
    <text evidence="10">Lacks conserved residue(s) required for the propagation of feature annotation.</text>
</comment>
<feature type="domain" description="B30.2/SPRY" evidence="14">
    <location>
        <begin position="1873"/>
        <end position="2076"/>
    </location>
</feature>
<dbReference type="Gene3D" id="2.60.120.920">
    <property type="match status" value="1"/>
</dbReference>
<dbReference type="PaxDb" id="121845-A0A3Q0J5G9"/>
<dbReference type="InterPro" id="IPR035768">
    <property type="entry name" value="SPRY_HERC1"/>
</dbReference>
<keyword evidence="5" id="KW-0963">Cytoplasm</keyword>
<dbReference type="SMART" id="SM00119">
    <property type="entry name" value="HECTc"/>
    <property type="match status" value="1"/>
</dbReference>
<dbReference type="SUPFAM" id="SSF50978">
    <property type="entry name" value="WD40 repeat-like"/>
    <property type="match status" value="1"/>
</dbReference>
<evidence type="ECO:0000256" key="7">
    <source>
        <dbReference type="ARBA" id="ARBA00022679"/>
    </source>
</evidence>
<feature type="domain" description="HECT" evidence="15">
    <location>
        <begin position="4158"/>
        <end position="4341"/>
    </location>
</feature>
<dbReference type="CDD" id="cd12881">
    <property type="entry name" value="SPRY_HERC1"/>
    <property type="match status" value="1"/>
</dbReference>
<feature type="repeat" description="RCC1" evidence="12">
    <location>
        <begin position="3966"/>
        <end position="4017"/>
    </location>
</feature>
<feature type="active site" description="Glycyl thioester intermediate" evidence="10">
    <location>
        <position position="3845"/>
    </location>
</feature>
<keyword evidence="16" id="KW-1185">Reference proteome</keyword>
<evidence type="ECO:0000313" key="17">
    <source>
        <dbReference type="RefSeq" id="XP_026682193.1"/>
    </source>
</evidence>
<dbReference type="GO" id="GO:0061630">
    <property type="term" value="F:ubiquitin protein ligase activity"/>
    <property type="evidence" value="ECO:0007669"/>
    <property type="project" value="UniProtKB-EC"/>
</dbReference>
<dbReference type="InterPro" id="IPR058923">
    <property type="entry name" value="RCC1-like_dom"/>
</dbReference>
<feature type="region of interest" description="Disordered" evidence="13">
    <location>
        <begin position="2470"/>
        <end position="2526"/>
    </location>
</feature>
<evidence type="ECO:0000313" key="16">
    <source>
        <dbReference type="Proteomes" id="UP000079169"/>
    </source>
</evidence>
<keyword evidence="8" id="KW-0677">Repeat</keyword>
<dbReference type="Pfam" id="PF00622">
    <property type="entry name" value="SPRY"/>
    <property type="match status" value="1"/>
</dbReference>
<feature type="compositionally biased region" description="Pro residues" evidence="13">
    <location>
        <begin position="2473"/>
        <end position="2482"/>
    </location>
</feature>
<dbReference type="PROSITE" id="PS50294">
    <property type="entry name" value="WD_REPEATS_REGION"/>
    <property type="match status" value="1"/>
</dbReference>
<dbReference type="Gene3D" id="3.40.50.300">
    <property type="entry name" value="P-loop containing nucleotide triphosphate hydrolases"/>
    <property type="match status" value="1"/>
</dbReference>
<evidence type="ECO:0000256" key="9">
    <source>
        <dbReference type="ARBA" id="ARBA00022786"/>
    </source>
</evidence>
<feature type="repeat" description="WD" evidence="11">
    <location>
        <begin position="3031"/>
        <end position="3072"/>
    </location>
</feature>
<feature type="region of interest" description="Disordered" evidence="13">
    <location>
        <begin position="2322"/>
        <end position="2345"/>
    </location>
</feature>
<protein>
    <recommendedName>
        <fullName evidence="4">HECT-type E3 ubiquitin transferase</fullName>
        <ecNumber evidence="4">2.3.2.26</ecNumber>
    </recommendedName>
</protein>
<dbReference type="InterPro" id="IPR001870">
    <property type="entry name" value="B30.2/SPRY"/>
</dbReference>
<dbReference type="PANTHER" id="PTHR22872">
    <property type="entry name" value="BTK-BINDING PROTEIN-RELATED"/>
    <property type="match status" value="1"/>
</dbReference>
<dbReference type="PROSITE" id="PS00626">
    <property type="entry name" value="RCC1_2"/>
    <property type="match status" value="4"/>
</dbReference>
<dbReference type="Pfam" id="PF25390">
    <property type="entry name" value="WD40_RLD"/>
    <property type="match status" value="1"/>
</dbReference>
<evidence type="ECO:0000259" key="14">
    <source>
        <dbReference type="PROSITE" id="PS50188"/>
    </source>
</evidence>
<feature type="repeat" description="RCC1" evidence="12">
    <location>
        <begin position="573"/>
        <end position="624"/>
    </location>
</feature>
<dbReference type="Gene3D" id="2.130.10.10">
    <property type="entry name" value="YVTN repeat-like/Quinoprotein amine dehydrogenase"/>
    <property type="match status" value="2"/>
</dbReference>
<dbReference type="Gene3D" id="3.30.2410.10">
    <property type="entry name" value="Hect, E3 ligase catalytic domain"/>
    <property type="match status" value="1"/>
</dbReference>
<feature type="repeat" description="RCC1" evidence="12">
    <location>
        <begin position="3914"/>
        <end position="3965"/>
    </location>
</feature>
<gene>
    <name evidence="17" type="primary">LOC103513101</name>
</gene>
<dbReference type="GO" id="GO:0009966">
    <property type="term" value="P:regulation of signal transduction"/>
    <property type="evidence" value="ECO:0007669"/>
    <property type="project" value="UniProtKB-ARBA"/>
</dbReference>
<dbReference type="PRINTS" id="PR00633">
    <property type="entry name" value="RCCNDNSATION"/>
</dbReference>
<dbReference type="SUPFAM" id="SSF52540">
    <property type="entry name" value="P-loop containing nucleoside triphosphate hydrolases"/>
    <property type="match status" value="1"/>
</dbReference>
<dbReference type="InterPro" id="IPR043136">
    <property type="entry name" value="B30.2/SPRY_sf"/>
</dbReference>
<organism evidence="16 17">
    <name type="scientific">Diaphorina citri</name>
    <name type="common">Asian citrus psyllid</name>
    <dbReference type="NCBI Taxonomy" id="121845"/>
    <lineage>
        <taxon>Eukaryota</taxon>
        <taxon>Metazoa</taxon>
        <taxon>Ecdysozoa</taxon>
        <taxon>Arthropoda</taxon>
        <taxon>Hexapoda</taxon>
        <taxon>Insecta</taxon>
        <taxon>Pterygota</taxon>
        <taxon>Neoptera</taxon>
        <taxon>Paraneoptera</taxon>
        <taxon>Hemiptera</taxon>
        <taxon>Sternorrhyncha</taxon>
        <taxon>Psylloidea</taxon>
        <taxon>Psyllidae</taxon>
        <taxon>Diaphorininae</taxon>
        <taxon>Diaphorina</taxon>
    </lineage>
</organism>
<accession>A0A3Q0J5G9</accession>
<dbReference type="GO" id="GO:0005737">
    <property type="term" value="C:cytoplasm"/>
    <property type="evidence" value="ECO:0007669"/>
    <property type="project" value="UniProtKB-SubCell"/>
</dbReference>
<keyword evidence="6" id="KW-0597">Phosphoprotein</keyword>
<dbReference type="InterPro" id="IPR009091">
    <property type="entry name" value="RCC1/BLIP-II"/>
</dbReference>
<dbReference type="SMART" id="SM00320">
    <property type="entry name" value="WD40"/>
    <property type="match status" value="3"/>
</dbReference>
<feature type="repeat" description="RCC1" evidence="12">
    <location>
        <begin position="3629"/>
        <end position="3683"/>
    </location>
</feature>
<dbReference type="SUPFAM" id="SSF49899">
    <property type="entry name" value="Concanavalin A-like lectins/glucanases"/>
    <property type="match status" value="1"/>
</dbReference>
<keyword evidence="9 10" id="KW-0833">Ubl conjugation pathway</keyword>
<sequence>MVLSNNQRNWNEQLDTFWSNEKLENIILRSNLQHLYEKFVLEQEHVPPKSYKCDSDFNSDFSSLSLCNANTDLETLLSKQLHAQKKVHESMDFSFSGVLFERLSVMLRICSANYDRYFKKQIDTQQQSFSKEKEPSSEIGAVSARIKLPVGKSSKETLLEVGVKAGLSLVFSLLQQDFEKTEPGSSVATSTLGNQVLTTSLSIVRNLPPLSLSNETQLSSLGIESLTQVSTFLRQTVTSTSPKADKTVILHALELLLELSVQRGSLTHLLEWIHAALNSSGEGLVCLDSFYSALVTVQSSLRSRVPLTKSLPPYNAALNLLEELVTLADDNIKPLGDRKSSNSNTDIDSTSTPKLTYNIGDTDISVAHSKVYTWGCNLHHQILDEVRGKCSRPRLQSLPSNIRHIEAGQFCTFLLDSTGGLLVYGKGWLGLANTTIQPLPKRVPLEAAIVSLSVSKCSEAHVLTVTSEGEVYSWGVGEHGKLGHGNTLSQRRPKLIMGGLYGKRVTQVSAGHSHSAAVTEDGLLYTWGEGDHGRLGHGDLKSRHTPTLVTELSDVGAVSCGESHTLVLSQDGHTVWSMGSGNLGKLGHEDTGKVTTPKVIEALRKFRVRKVCAGTSFSVALTWDGLVFWWGLGLRSSSISFHTPVLVTGLSSHQIVDVSIGDSHVLALSQYNEVYAWGSNTMGQCGQDNFSNPVDQPSKVVGLEDVCVRQICAGSLFSIAYTVPPSNSALSSAFTPLCVDVRPHTFTLIREFLEQYSACFETGDYIPFCSKVTHAQFILLLLRLLSSHLYLALIGARSSSVLGNETAALRHVLFKLVDMETSPEIETLLTDCLAIGASLLLPPVVEQLDLLKTLLSQDHPLSNGQRMLLGVITSSLHKNEELAHIFYFDQNQDTNILMLEDLLKISCRKSYAYTLTHFQSNACKVSPQETPVSQVVTLLQSLIITQYVVKHSEICEEVYQHYLDIVFPHVIDILERSIAWVNQGKDIEVLNELLYNSLAGKILFSIVHSLLINIHRSMYPTLRYFLAILPLLDSLNQLLPMQGNYTETNSFLWLIDMERALALLIGKTLGDMLLGPPEAHEETETVHWLKTSLLSAGLEPSTAIIDIDKFVRDMRHVSNNILMSPNYESDVNKYSVLLKYIPQQYKNLVYSYLSDRLPDDAVIEHMMEYNTIQDEPYVEPSKYDHCLSKLFVIVCMKLCNLDIAVQQTALSPREKTVLEQIFSVVNKFRAELLSAVSNAPSFDDNNVSMGVTSTQHNSTDSLFSWGDIEEESNIEVEDPIMKLVKPSSVHLVKQYLIRTPKSQKIVNLLSFLEGKRSLIFVKTYRDASRIISAVQDSNMMTIPMSNNGTSWSHVECLELLNLFNTGKSSLVIMTLSDFIGNDFTNVEQVIIYNLPLSINHYVFQIAGHKEAIAFYDPVADIGLASSLIKLLEYSNKHVPVWLLEEQSMLPSTSASTVTPGTSNTKPFSNVEVTTTPDVRTTAFLNLMYLLCQISTPDITLQRDKLLEEILHFVLNKPLNSSDPDDDDGNCGWRITIPDVQKSLEMQYERALSRSKSLKQMYAILLPTGCDEKTENDKKLTDDTSELKDEGDSSEKDNRTNEEEFKFTHPLLNIAYEQVLCGYFGISSDSSTHLIDKHYLHNIRCVPSANKNEITTLVHQIYSKLIALLKCSKEDQLQTLTILCMSVPMSASDLTHVIKEDILDTLLQLIQTHPHANGNTLLREVSSNMIHILAIACANHIEDLNESVRSKLTSCLHVYLETLLPPSDTQGNLEHDVHNHTEERNLAYYLSFIYSLTSVSTVCQLLATQPWIQSLLYLLSISPSGLCKLNLLRARLLTLNLLTAILPHAQQGELGIITELLTQLSHNMWKVPRTVAHHNALKKEEELDKQIEHLYCPPPSGTSNASRQGYVDIDSVSFDKEKCVCCTVECGGQSLIHGPGTRGYGVANIGITRGCYQWKFLIVNEHKGNEGTCIGVTRWPIRDYNHRTTGDMWLYRAYSGNVYHSGEQTTMLPSFTQGDYITVVLDMDAQTLSFGKNGEEPHLAFQDLDTSAPLYPIVLFYSTNANGEKVKITDMTVCETPRDLLCGEPYCAPVPILMVESYISLLRQLHKIDRWKAHVNQCLLDRLSVIKELTAAAEEDNASAFVPQADKGRLVLEEAQMELLCREVWPALVVMGGGDDGLRMGGKCVEKPSGRVGTLLGTLKEGIAKVKVEFSDNGERSIEDAFIKNLQPCECPAFDIAELNPLSADLLLGLLTLSGMLVLCRILSCVVDRCTASDMIHPVSSLGELERVRNILYVTHIRSAANHTHDICSLQSRLQERRDSLVDTATTSQSGPGNVGTSGILRNDSLRTSGILGNDSTRSSGILGHDSSSGLPSSGIASVLGTSSATSSLPSGVLSGPSSLSASILASMPSSSLASLVSSWKPSTPFADLLEMGFSVPHIQEAMVAIRNKGDVGGNSVNRMATWLLENPATEPPRPPPPSHVQISDEEGCPPPPRSLATLDDLPSVSSTGLLDPPSLSPGLLNPQDLNFDEIDLPRDYSQQLLRASVQGHRLVSQQQLWDFNPLDASSSQTRRSRLVAMFSGNQESARLTRSHPVLRSVGLSSPLPKFEELSLDSEYCTMCESVVPTNNSGDLRSHYEEVHPGCNKPAPPPASGIRCGSVHVARRKYSLCLTCLGSHCLGTRHSRDLLVRRASSVSLNFTPPSSQDQQYVTERCEPLLFTKYDPLGADIVPEVFPGDVASWSTPDEEGNMCGGDVDSTLPAQASKLLCPYERVTCLEIVMQLTQCKIVMAMLMKSLSFLSCGGSQADLTSGLKAIGLSNIKTIVSLMQLIACGKTPYTSVLSFNKETRIPRDDIMQDTSTRSCLKDLSQAVLLLADTDSETGKILIEMCSKDVYDIASGKKAGDDPNLVVSKSLVHLLTSNLHLLSKVSKEDPDASPPGTGPLHLSLDRHYSLTLLDSLAACVLSKHINHRSKGALLKQWAAQQLVKCLSTTSSPSGRMLTSASVSPGGRSGNLLDFAGVIAPCELRSVQGHDDRVTSVVYNRAKNIIVSSGFEGTVRVWTVSLSNLSLTHTFLCEDLLGVTYSGLVCSASGHRIAVFRENRVHVWILQDKTSGSGVVHEVYSGKSPVSTMCFAQTPRVTSGADNKGEVLVVAYREGEVMKLEVDGSSIVASEMGSAGMPSSWVSHISWQNEDTCFALGFSSGYVKLGHLCNLNKFVTIMAHQNAILDLQWDSSGICLATCGAGDQFVRLWMRGEHGRHIQHALPCEKQEGGEAESDEPVRLKWAPHSPNKTPSLLCVGTARGKINVWLIQDQPTLFHSLQGHLYLAINSLAISETGLLLASGCTKGSNGIINLWSLRDGTLMNTHACSLKGTIQRLEWIDNVGVAACLSRSKDISILVYNVHNFAEDRLMAYCRDFLLRRGLGGLQTAPHFKKYLKLLPTLIRTQMEYERSHVISGDQLLHSDYLKVNVAIATLLGLEKILCYQPVSVFSPVLSGNVVSEWQWLHLLSVAYRTAQSLVTRSKLPEDFLALNEAESEENSELSSVAVDNPAWSLTGDEQLMHWAVACPGDWLLGASSDVYMFGSRRHGQQGEPGVNCSPVPSKVDSFTGAQQVVCGQNCTFVLQVNGSVLSCGEGSYGRLGQGHSDDLHTPSIISALLGFIIIKVATSCGSDGHSLGLAESGEVFSWGDGDFGKLGHGNSDRQRRPRQIEALQGQHAVDVHYRLHEMDTAVACIREGMARIIPVPLLSLMTSSHLEQLVCGEPHISLSLLKQIVRYRDLDENHILVRWMWEVLDSFSHNERVLFMRFVSGRSRLPANLADLSQRFQVMKVDRCIDGLPTAQTCFFQLRLPNYSSKEVMAEKLRYAINNCKSIDMDNYMLARNNEFLIESLVGLEIRKVCCGSQVTLFLTSTGRVFSCGIDRFNALPDTGKLCNTVPQEIPAFKNIHIVDISVGTEHVLAVSNTGQVFAWGNNSDAQLGLGNQINYREPQLVLALSNKNIRQVSAGRSHSAAWTAPPLPPHTPGHTPSSSLRLGLPQDIPDHYGHLQNKPLPLIRARLKLLNRFSDLIYQVVRLLPLGNVDQDWVQCTPYSWLVHPSLRPLFAPRVYTLPLVRSVGKTMLVGKNFGPSVTVRRLTTKSKQTVKPIFAQISRQVVKMKGSDLRLPSRAWKVKLLGEGADDAGGVFDDTITEMCGELLSGAVPLLVRTPNGVADTGYNRDRYILNPDLSESLQSLMHFKFLGILFGVAIRTKKPLPLPLSPLVWKLIVQEPVTFTDLEDNDTLYAQSLRAIRDIHLSGVTEANFPEIIPLECFEGASWTGRITPIVTGGQSVPLTFANRLQYYEAAIACGFKHSAVVTSNGYLYTFGNGDYGRLGHGTTMNWKVPERVVALNKVHVESVSCGLNHTVCIADKGKAVYAFGDGEYGKLGLGNTGLKPTPCPPRSFLPALCRIMLDDTAPENVLEVTARAMTYYLDVSAECTRRIVAIDGAMKAICSRLSLGAGIASRTSKDLAEQCIKLLEVTKRAGGCVSASY</sequence>
<dbReference type="SUPFAM" id="SSF56204">
    <property type="entry name" value="Hect, E3 ligase catalytic domain"/>
    <property type="match status" value="2"/>
</dbReference>
<dbReference type="PROSITE" id="PS50237">
    <property type="entry name" value="HECT"/>
    <property type="match status" value="2"/>
</dbReference>
<name>A0A3Q0J5G9_DIACI</name>
<dbReference type="InterPro" id="IPR036322">
    <property type="entry name" value="WD40_repeat_dom_sf"/>
</dbReference>
<feature type="repeat" description="RCC1" evidence="12">
    <location>
        <begin position="625"/>
        <end position="671"/>
    </location>
</feature>
<dbReference type="EC" id="2.3.2.26" evidence="4"/>
<evidence type="ECO:0000256" key="5">
    <source>
        <dbReference type="ARBA" id="ARBA00022490"/>
    </source>
</evidence>
<evidence type="ECO:0000256" key="1">
    <source>
        <dbReference type="ARBA" id="ARBA00000885"/>
    </source>
</evidence>
<evidence type="ECO:0000256" key="13">
    <source>
        <dbReference type="SAM" id="MobiDB-lite"/>
    </source>
</evidence>
<feature type="repeat" description="RCC1" evidence="12">
    <location>
        <begin position="672"/>
        <end position="724"/>
    </location>
</feature>
<dbReference type="Pfam" id="PF00632">
    <property type="entry name" value="HECT"/>
    <property type="match status" value="2"/>
</dbReference>
<evidence type="ECO:0000256" key="4">
    <source>
        <dbReference type="ARBA" id="ARBA00012485"/>
    </source>
</evidence>
<dbReference type="KEGG" id="dci:103513101"/>
<dbReference type="InterPro" id="IPR051625">
    <property type="entry name" value="Signaling_Regulatory_Domain"/>
</dbReference>
<keyword evidence="7" id="KW-0808">Transferase</keyword>
<feature type="repeat" description="RCC1" evidence="12">
    <location>
        <begin position="3684"/>
        <end position="3722"/>
    </location>
</feature>
<evidence type="ECO:0000256" key="3">
    <source>
        <dbReference type="ARBA" id="ARBA00004906"/>
    </source>
</evidence>
<feature type="compositionally biased region" description="Low complexity" evidence="13">
    <location>
        <begin position="2509"/>
        <end position="2526"/>
    </location>
</feature>
<reference evidence="17" key="1">
    <citation type="submission" date="2025-08" db="UniProtKB">
        <authorList>
            <consortium name="RefSeq"/>
        </authorList>
    </citation>
    <scope>IDENTIFICATION</scope>
</reference>
<feature type="domain" description="HECT" evidence="15">
    <location>
        <begin position="3736"/>
        <end position="3882"/>
    </location>
</feature>
<dbReference type="PANTHER" id="PTHR22872:SF6">
    <property type="entry name" value="E3 UBIQUITIN-PROTEIN LIGASE HERC1-RELATED"/>
    <property type="match status" value="1"/>
</dbReference>
<evidence type="ECO:0000256" key="2">
    <source>
        <dbReference type="ARBA" id="ARBA00004496"/>
    </source>
</evidence>
<dbReference type="SUPFAM" id="SSF50985">
    <property type="entry name" value="RCC1/BLIP-II"/>
    <property type="match status" value="3"/>
</dbReference>
<dbReference type="Gene3D" id="3.90.1750.10">
    <property type="entry name" value="Hect, E3 ligase catalytic domains"/>
    <property type="match status" value="1"/>
</dbReference>
<dbReference type="FunFam" id="2.60.120.920:FF:000015">
    <property type="entry name" value="LOW QUALITY PROTEIN: probable E3 ubiquitin-protein ligase HERC1"/>
    <property type="match status" value="1"/>
</dbReference>
<dbReference type="PROSITE" id="PS50188">
    <property type="entry name" value="B302_SPRY"/>
    <property type="match status" value="1"/>
</dbReference>
<comment type="subcellular location">
    <subcellularLocation>
        <location evidence="2">Cytoplasm</location>
    </subcellularLocation>
</comment>
<feature type="region of interest" description="Disordered" evidence="13">
    <location>
        <begin position="4012"/>
        <end position="4031"/>
    </location>
</feature>
<dbReference type="GeneID" id="103513101"/>
<dbReference type="Pfam" id="PF00400">
    <property type="entry name" value="WD40"/>
    <property type="match status" value="3"/>
</dbReference>
<dbReference type="InterPro" id="IPR003877">
    <property type="entry name" value="SPRY_dom"/>
</dbReference>
<proteinExistence type="predicted"/>
<evidence type="ECO:0000256" key="6">
    <source>
        <dbReference type="ARBA" id="ARBA00022553"/>
    </source>
</evidence>
<evidence type="ECO:0000256" key="11">
    <source>
        <dbReference type="PROSITE-ProRule" id="PRU00221"/>
    </source>
</evidence>
<dbReference type="InterPro" id="IPR035983">
    <property type="entry name" value="Hect_E3_ubiquitin_ligase"/>
</dbReference>
<dbReference type="InterPro" id="IPR001680">
    <property type="entry name" value="WD40_rpt"/>
</dbReference>
<dbReference type="PROSITE" id="PS50012">
    <property type="entry name" value="RCC1_3"/>
    <property type="match status" value="11"/>
</dbReference>
<dbReference type="InterPro" id="IPR000408">
    <property type="entry name" value="Reg_chr_condens"/>
</dbReference>
<dbReference type="Pfam" id="PF00415">
    <property type="entry name" value="RCC1"/>
    <property type="match status" value="4"/>
</dbReference>